<keyword evidence="4" id="KW-0472">Membrane</keyword>
<keyword evidence="5" id="KW-0732">Signal</keyword>
<gene>
    <name evidence="6" type="ORF">CONCODRAFT_52833</name>
</gene>
<dbReference type="Proteomes" id="UP000070444">
    <property type="component" value="Unassembled WGS sequence"/>
</dbReference>
<keyword evidence="1 3" id="KW-0328">Glycosyltransferase</keyword>
<dbReference type="CDD" id="cd03784">
    <property type="entry name" value="GT1_Gtf-like"/>
    <property type="match status" value="1"/>
</dbReference>
<reference evidence="6 7" key="1">
    <citation type="journal article" date="2015" name="Genome Biol. Evol.">
        <title>Phylogenomic analyses indicate that early fungi evolved digesting cell walls of algal ancestors of land plants.</title>
        <authorList>
            <person name="Chang Y."/>
            <person name="Wang S."/>
            <person name="Sekimoto S."/>
            <person name="Aerts A.L."/>
            <person name="Choi C."/>
            <person name="Clum A."/>
            <person name="LaButti K.M."/>
            <person name="Lindquist E.A."/>
            <person name="Yee Ngan C."/>
            <person name="Ohm R.A."/>
            <person name="Salamov A.A."/>
            <person name="Grigoriev I.V."/>
            <person name="Spatafora J.W."/>
            <person name="Berbee M.L."/>
        </authorList>
    </citation>
    <scope>NUCLEOTIDE SEQUENCE [LARGE SCALE GENOMIC DNA]</scope>
    <source>
        <strain evidence="6 7">NRRL 28638</strain>
    </source>
</reference>
<dbReference type="PANTHER" id="PTHR48043">
    <property type="entry name" value="EG:EG0003.4 PROTEIN-RELATED"/>
    <property type="match status" value="1"/>
</dbReference>
<keyword evidence="2 3" id="KW-0808">Transferase</keyword>
<dbReference type="PROSITE" id="PS00375">
    <property type="entry name" value="UDPGT"/>
    <property type="match status" value="1"/>
</dbReference>
<dbReference type="OrthoDB" id="5835829at2759"/>
<dbReference type="InterPro" id="IPR050271">
    <property type="entry name" value="UDP-glycosyltransferase"/>
</dbReference>
<organism evidence="6 7">
    <name type="scientific">Conidiobolus coronatus (strain ATCC 28846 / CBS 209.66 / NRRL 28638)</name>
    <name type="common">Delacroixia coronata</name>
    <dbReference type="NCBI Taxonomy" id="796925"/>
    <lineage>
        <taxon>Eukaryota</taxon>
        <taxon>Fungi</taxon>
        <taxon>Fungi incertae sedis</taxon>
        <taxon>Zoopagomycota</taxon>
        <taxon>Entomophthoromycotina</taxon>
        <taxon>Entomophthoromycetes</taxon>
        <taxon>Entomophthorales</taxon>
        <taxon>Ancylistaceae</taxon>
        <taxon>Conidiobolus</taxon>
    </lineage>
</organism>
<dbReference type="InterPro" id="IPR035595">
    <property type="entry name" value="UDP_glycos_trans_CS"/>
</dbReference>
<feature type="chain" id="PRO_5007294101" evidence="5">
    <location>
        <begin position="19"/>
        <end position="552"/>
    </location>
</feature>
<evidence type="ECO:0000313" key="7">
    <source>
        <dbReference type="Proteomes" id="UP000070444"/>
    </source>
</evidence>
<keyword evidence="7" id="KW-1185">Reference proteome</keyword>
<evidence type="ECO:0000256" key="5">
    <source>
        <dbReference type="SAM" id="SignalP"/>
    </source>
</evidence>
<protein>
    <submittedName>
        <fullName evidence="6">Glycosyltransferase family 1 protein</fullName>
    </submittedName>
</protein>
<dbReference type="Gene3D" id="3.40.50.2000">
    <property type="entry name" value="Glycogen Phosphorylase B"/>
    <property type="match status" value="2"/>
</dbReference>
<dbReference type="OMA" id="SAMHECI"/>
<proteinExistence type="inferred from homology"/>
<dbReference type="GO" id="GO:0008194">
    <property type="term" value="F:UDP-glycosyltransferase activity"/>
    <property type="evidence" value="ECO:0007669"/>
    <property type="project" value="InterPro"/>
</dbReference>
<evidence type="ECO:0000256" key="2">
    <source>
        <dbReference type="ARBA" id="ARBA00022679"/>
    </source>
</evidence>
<evidence type="ECO:0000256" key="1">
    <source>
        <dbReference type="ARBA" id="ARBA00022676"/>
    </source>
</evidence>
<dbReference type="AlphaFoldDB" id="A0A137NVR5"/>
<dbReference type="InterPro" id="IPR002213">
    <property type="entry name" value="UDP_glucos_trans"/>
</dbReference>
<feature type="transmembrane region" description="Helical" evidence="4">
    <location>
        <begin position="515"/>
        <end position="538"/>
    </location>
</feature>
<evidence type="ECO:0000256" key="4">
    <source>
        <dbReference type="SAM" id="Phobius"/>
    </source>
</evidence>
<name>A0A137NVR5_CONC2</name>
<feature type="signal peptide" evidence="5">
    <location>
        <begin position="1"/>
        <end position="18"/>
    </location>
</feature>
<dbReference type="PANTHER" id="PTHR48043:SF145">
    <property type="entry name" value="FI06409P-RELATED"/>
    <property type="match status" value="1"/>
</dbReference>
<evidence type="ECO:0000256" key="3">
    <source>
        <dbReference type="RuleBase" id="RU003718"/>
    </source>
</evidence>
<dbReference type="Pfam" id="PF00201">
    <property type="entry name" value="UDPGT"/>
    <property type="match status" value="1"/>
</dbReference>
<sequence length="552" mass="62621">MKFKLLFNLSIFTSQVVSNEPIVSNEKPLHIGVSITYASRSHIKYLLEILEDVSKRGHRITYLSMDEMKRFGKGYNLTHYSLGDEKITVSDVDGMEPYSNGDNIFTNMVGMREDFEKFYKESFPVYERFYKEEKPDLMVCDFAAYSCVDSAAKNTIPMVIGFQSLMFTYKSPYLTGSGTFDPTTIENYNFLQRMKHALFDPVYRTIKVYPHIDLLLNQKRINGIPESFMPIALGHMGIGIANSYIGLENARSVPTHIHPIGPILSGDIPQLSPELQTFMDIRSKVLYVAFGSLVKPSQDLLAKLLSHFQRAINQGILDGVIWGLPKTDFKAFPKSYKVDIAEYSTAKIVEGTHDKIKILKWAPQQSILHHPSTKLFLSHGGLDSIYESANAGVPMLILPFLGDQPHNAALIAESGAGDFIDWNGMSDKEIYQKFVKLLDSNNIELKSKVNQMQLITKFSSKRKTFAADLIETYAYSAKYCRQFDTPKPFEAPCEVLPFLPLDQRMSSTKANLIDVYITGLLTAIIIIFSITYFTYYSLIKIVTLFRLKQKLE</sequence>
<comment type="similarity">
    <text evidence="3">Belongs to the UDP-glycosyltransferase family.</text>
</comment>
<evidence type="ECO:0000313" key="6">
    <source>
        <dbReference type="EMBL" id="KXN66856.1"/>
    </source>
</evidence>
<keyword evidence="4" id="KW-0812">Transmembrane</keyword>
<dbReference type="SUPFAM" id="SSF53756">
    <property type="entry name" value="UDP-Glycosyltransferase/glycogen phosphorylase"/>
    <property type="match status" value="1"/>
</dbReference>
<accession>A0A137NVR5</accession>
<dbReference type="EMBL" id="KQ964684">
    <property type="protein sequence ID" value="KXN66856.1"/>
    <property type="molecule type" value="Genomic_DNA"/>
</dbReference>
<keyword evidence="4" id="KW-1133">Transmembrane helix</keyword>